<keyword evidence="2 4" id="KW-0808">Transferase</keyword>
<evidence type="ECO:0000259" key="3">
    <source>
        <dbReference type="Pfam" id="PF00685"/>
    </source>
</evidence>
<accession>K1S562</accession>
<dbReference type="Pfam" id="PF00685">
    <property type="entry name" value="Sulfotransfer_1"/>
    <property type="match status" value="1"/>
</dbReference>
<sequence length="287" mass="33606">MILYKNTVLPNFVEEKVKSISDFEVRENDVWVVGYPRSGMTWIQEIVYLVQTLDFEGSRSIDCDERIPYLEFPTSSLTDLSEKPSPRIIKTHLPLKLLPTQIQTIQPKMVYIARNPKDVVVSYFHLVSSIQSLTRYKGKLEDFVDSFLVDRVPYSPWSTHVLEFWEIKDQPNVLFLTYEDLQKDLKGSIRKVAAFLEKDLKNEDVQKIVKHCSFDEMKTNPSVNHQWLTDRQVRDPKKAEFLRKGKVGDWKNYLSKEQDDKLNVKIALKLKHSGLFFHYTEAELSNS</sequence>
<evidence type="ECO:0000313" key="4">
    <source>
        <dbReference type="EMBL" id="EKC42516.1"/>
    </source>
</evidence>
<dbReference type="SUPFAM" id="SSF52540">
    <property type="entry name" value="P-loop containing nucleoside triphosphate hydrolases"/>
    <property type="match status" value="1"/>
</dbReference>
<gene>
    <name evidence="4" type="ORF">CGI_10020542</name>
</gene>
<organism evidence="4">
    <name type="scientific">Magallana gigas</name>
    <name type="common">Pacific oyster</name>
    <name type="synonym">Crassostrea gigas</name>
    <dbReference type="NCBI Taxonomy" id="29159"/>
    <lineage>
        <taxon>Eukaryota</taxon>
        <taxon>Metazoa</taxon>
        <taxon>Spiralia</taxon>
        <taxon>Lophotrochozoa</taxon>
        <taxon>Mollusca</taxon>
        <taxon>Bivalvia</taxon>
        <taxon>Autobranchia</taxon>
        <taxon>Pteriomorphia</taxon>
        <taxon>Ostreida</taxon>
        <taxon>Ostreoidea</taxon>
        <taxon>Ostreidae</taxon>
        <taxon>Magallana</taxon>
    </lineage>
</organism>
<feature type="domain" description="Sulfotransferase" evidence="3">
    <location>
        <begin position="28"/>
        <end position="272"/>
    </location>
</feature>
<reference evidence="4" key="1">
    <citation type="journal article" date="2012" name="Nature">
        <title>The oyster genome reveals stress adaptation and complexity of shell formation.</title>
        <authorList>
            <person name="Zhang G."/>
            <person name="Fang X."/>
            <person name="Guo X."/>
            <person name="Li L."/>
            <person name="Luo R."/>
            <person name="Xu F."/>
            <person name="Yang P."/>
            <person name="Zhang L."/>
            <person name="Wang X."/>
            <person name="Qi H."/>
            <person name="Xiong Z."/>
            <person name="Que H."/>
            <person name="Xie Y."/>
            <person name="Holland P.W."/>
            <person name="Paps J."/>
            <person name="Zhu Y."/>
            <person name="Wu F."/>
            <person name="Chen Y."/>
            <person name="Wang J."/>
            <person name="Peng C."/>
            <person name="Meng J."/>
            <person name="Yang L."/>
            <person name="Liu J."/>
            <person name="Wen B."/>
            <person name="Zhang N."/>
            <person name="Huang Z."/>
            <person name="Zhu Q."/>
            <person name="Feng Y."/>
            <person name="Mount A."/>
            <person name="Hedgecock D."/>
            <person name="Xu Z."/>
            <person name="Liu Y."/>
            <person name="Domazet-Loso T."/>
            <person name="Du Y."/>
            <person name="Sun X."/>
            <person name="Zhang S."/>
            <person name="Liu B."/>
            <person name="Cheng P."/>
            <person name="Jiang X."/>
            <person name="Li J."/>
            <person name="Fan D."/>
            <person name="Wang W."/>
            <person name="Fu W."/>
            <person name="Wang T."/>
            <person name="Wang B."/>
            <person name="Zhang J."/>
            <person name="Peng Z."/>
            <person name="Li Y."/>
            <person name="Li N."/>
            <person name="Wang J."/>
            <person name="Chen M."/>
            <person name="He Y."/>
            <person name="Tan F."/>
            <person name="Song X."/>
            <person name="Zheng Q."/>
            <person name="Huang R."/>
            <person name="Yang H."/>
            <person name="Du X."/>
            <person name="Chen L."/>
            <person name="Yang M."/>
            <person name="Gaffney P.M."/>
            <person name="Wang S."/>
            <person name="Luo L."/>
            <person name="She Z."/>
            <person name="Ming Y."/>
            <person name="Huang W."/>
            <person name="Zhang S."/>
            <person name="Huang B."/>
            <person name="Zhang Y."/>
            <person name="Qu T."/>
            <person name="Ni P."/>
            <person name="Miao G."/>
            <person name="Wang J."/>
            <person name="Wang Q."/>
            <person name="Steinberg C.E."/>
            <person name="Wang H."/>
            <person name="Li N."/>
            <person name="Qian L."/>
            <person name="Zhang G."/>
            <person name="Li Y."/>
            <person name="Yang H."/>
            <person name="Liu X."/>
            <person name="Wang J."/>
            <person name="Yin Y."/>
            <person name="Wang J."/>
        </authorList>
    </citation>
    <scope>NUCLEOTIDE SEQUENCE [LARGE SCALE GENOMIC DNA]</scope>
    <source>
        <strain evidence="4">05x7-T-G4-1.051#20</strain>
    </source>
</reference>
<comment type="similarity">
    <text evidence="1">Belongs to the sulfotransferase 1 family.</text>
</comment>
<dbReference type="GO" id="GO:0008146">
    <property type="term" value="F:sulfotransferase activity"/>
    <property type="evidence" value="ECO:0007669"/>
    <property type="project" value="InterPro"/>
</dbReference>
<dbReference type="InterPro" id="IPR000863">
    <property type="entry name" value="Sulfotransferase_dom"/>
</dbReference>
<dbReference type="EMBL" id="JH818378">
    <property type="protein sequence ID" value="EKC42516.1"/>
    <property type="molecule type" value="Genomic_DNA"/>
</dbReference>
<dbReference type="PANTHER" id="PTHR11783">
    <property type="entry name" value="SULFOTRANSFERASE SULT"/>
    <property type="match status" value="1"/>
</dbReference>
<dbReference type="InParanoid" id="K1S562"/>
<evidence type="ECO:0000256" key="2">
    <source>
        <dbReference type="ARBA" id="ARBA00022679"/>
    </source>
</evidence>
<evidence type="ECO:0000256" key="1">
    <source>
        <dbReference type="ARBA" id="ARBA00005771"/>
    </source>
</evidence>
<proteinExistence type="inferred from homology"/>
<protein>
    <submittedName>
        <fullName evidence="4">Amine sulfotransferase</fullName>
    </submittedName>
</protein>
<dbReference type="FunCoup" id="K1S562">
    <property type="interactions" value="16"/>
</dbReference>
<dbReference type="HOGENOM" id="CLU_027239_1_1_1"/>
<name>K1S562_MAGGI</name>
<dbReference type="Gene3D" id="3.40.50.300">
    <property type="entry name" value="P-loop containing nucleotide triphosphate hydrolases"/>
    <property type="match status" value="1"/>
</dbReference>
<dbReference type="AlphaFoldDB" id="K1S562"/>
<dbReference type="InterPro" id="IPR027417">
    <property type="entry name" value="P-loop_NTPase"/>
</dbReference>